<comment type="caution">
    <text evidence="1">The sequence shown here is derived from an EMBL/GenBank/DDBJ whole genome shotgun (WGS) entry which is preliminary data.</text>
</comment>
<gene>
    <name evidence="1" type="ORF">CFAM422_007602</name>
</gene>
<evidence type="ECO:0000313" key="1">
    <source>
        <dbReference type="EMBL" id="KAF3068693.1"/>
    </source>
</evidence>
<sequence length="76" mass="8527">MTNELVSRKEAHAWECTVQRAFSRVEKEARCVPYEVGVVLFRAGCEKVWGVDMIKIAAEAMLVSRCLPFPLGREAG</sequence>
<keyword evidence="2" id="KW-1185">Reference proteome</keyword>
<dbReference type="Proteomes" id="UP000801864">
    <property type="component" value="Unassembled WGS sequence"/>
</dbReference>
<reference evidence="1 2" key="1">
    <citation type="submission" date="2018-06" db="EMBL/GenBank/DDBJ databases">
        <title>Genome analysis of cellulolytic fungus Trichoderma lentiforme CFAM-422.</title>
        <authorList>
            <person name="Steindorff A.S."/>
            <person name="Formighieri E.F."/>
            <person name="Midorikawa G.E.O."/>
            <person name="Tamietti M.S."/>
            <person name="Ramos E.Z."/>
            <person name="Silva A.S."/>
            <person name="Bon E.P.S."/>
            <person name="Mendes T.D."/>
            <person name="Damaso M.C.T."/>
            <person name="Favaro L.C.L."/>
        </authorList>
    </citation>
    <scope>NUCLEOTIDE SEQUENCE [LARGE SCALE GENOMIC DNA]</scope>
    <source>
        <strain evidence="1 2">CFAM-422</strain>
    </source>
</reference>
<dbReference type="EMBL" id="QLNT01000013">
    <property type="protein sequence ID" value="KAF3068693.1"/>
    <property type="molecule type" value="Genomic_DNA"/>
</dbReference>
<evidence type="ECO:0000313" key="2">
    <source>
        <dbReference type="Proteomes" id="UP000801864"/>
    </source>
</evidence>
<dbReference type="AlphaFoldDB" id="A0A9P4XCU0"/>
<name>A0A9P4XCU0_9HYPO</name>
<accession>A0A9P4XCU0</accession>
<protein>
    <submittedName>
        <fullName evidence="1">Uncharacterized protein</fullName>
    </submittedName>
</protein>
<organism evidence="1 2">
    <name type="scientific">Trichoderma lentiforme</name>
    <dbReference type="NCBI Taxonomy" id="1567552"/>
    <lineage>
        <taxon>Eukaryota</taxon>
        <taxon>Fungi</taxon>
        <taxon>Dikarya</taxon>
        <taxon>Ascomycota</taxon>
        <taxon>Pezizomycotina</taxon>
        <taxon>Sordariomycetes</taxon>
        <taxon>Hypocreomycetidae</taxon>
        <taxon>Hypocreales</taxon>
        <taxon>Hypocreaceae</taxon>
        <taxon>Trichoderma</taxon>
    </lineage>
</organism>
<proteinExistence type="predicted"/>